<dbReference type="InterPro" id="IPR011343">
    <property type="entry name" value="DeoC"/>
</dbReference>
<reference evidence="3 4" key="1">
    <citation type="submission" date="2018-07" db="EMBL/GenBank/DDBJ databases">
        <title>Genome sequencing of Runella.</title>
        <authorList>
            <person name="Baek M.-G."/>
            <person name="Yi H."/>
        </authorList>
    </citation>
    <scope>NUCLEOTIDE SEQUENCE [LARGE SCALE GENOMIC DNA]</scope>
    <source>
        <strain evidence="3 4">HYN0085</strain>
    </source>
</reference>
<dbReference type="AlphaFoldDB" id="A0A344TMB6"/>
<dbReference type="PANTHER" id="PTHR10889">
    <property type="entry name" value="DEOXYRIBOSE-PHOSPHATE ALDOLASE"/>
    <property type="match status" value="1"/>
</dbReference>
<evidence type="ECO:0000313" key="4">
    <source>
        <dbReference type="Proteomes" id="UP000251993"/>
    </source>
</evidence>
<dbReference type="OrthoDB" id="9778711at2"/>
<dbReference type="SUPFAM" id="SSF51569">
    <property type="entry name" value="Aldolase"/>
    <property type="match status" value="1"/>
</dbReference>
<organism evidence="3 4">
    <name type="scientific">Runella rosea</name>
    <dbReference type="NCBI Taxonomy" id="2259595"/>
    <lineage>
        <taxon>Bacteria</taxon>
        <taxon>Pseudomonadati</taxon>
        <taxon>Bacteroidota</taxon>
        <taxon>Cytophagia</taxon>
        <taxon>Cytophagales</taxon>
        <taxon>Spirosomataceae</taxon>
        <taxon>Runella</taxon>
    </lineage>
</organism>
<dbReference type="GO" id="GO:0005737">
    <property type="term" value="C:cytoplasm"/>
    <property type="evidence" value="ECO:0007669"/>
    <property type="project" value="InterPro"/>
</dbReference>
<dbReference type="EMBL" id="CP030850">
    <property type="protein sequence ID" value="AXE19787.1"/>
    <property type="molecule type" value="Genomic_DNA"/>
</dbReference>
<dbReference type="SMART" id="SM01133">
    <property type="entry name" value="DeoC"/>
    <property type="match status" value="1"/>
</dbReference>
<keyword evidence="2" id="KW-0704">Schiff base</keyword>
<protein>
    <submittedName>
        <fullName evidence="3">Deoxyribose-phosphate aldolase</fullName>
    </submittedName>
</protein>
<gene>
    <name evidence="3" type="ORF">DR864_19585</name>
</gene>
<name>A0A344TMB6_9BACT</name>
<dbReference type="KEGG" id="run:DR864_19585"/>
<dbReference type="Proteomes" id="UP000251993">
    <property type="component" value="Chromosome"/>
</dbReference>
<accession>A0A344TMB6</accession>
<evidence type="ECO:0000313" key="3">
    <source>
        <dbReference type="EMBL" id="AXE19787.1"/>
    </source>
</evidence>
<dbReference type="GO" id="GO:0016052">
    <property type="term" value="P:carbohydrate catabolic process"/>
    <property type="evidence" value="ECO:0007669"/>
    <property type="project" value="TreeGrafter"/>
</dbReference>
<dbReference type="GO" id="GO:0004139">
    <property type="term" value="F:deoxyribose-phosphate aldolase activity"/>
    <property type="evidence" value="ECO:0007669"/>
    <property type="project" value="InterPro"/>
</dbReference>
<sequence length="209" mass="23419">MNHAIELSVLSPMASVESMIDAFEAVQQNGFATLTVPPFWVKKLHRDWPESAQAILSTVIGYPLGYQRTETKQTETECALNDGAREIQVVMNTSAWFSNSNGWPKVEFAKLAKLIHQREAIFTVIIETDFFDESNLLRALKTAADAGADYVQNTTGFFQKPFDLAKAVRFKQLTPARVGCKIWAEGATNEDFTKLLEHGAERLCLPFRS</sequence>
<evidence type="ECO:0000256" key="1">
    <source>
        <dbReference type="ARBA" id="ARBA00022490"/>
    </source>
</evidence>
<dbReference type="Gene3D" id="3.20.20.70">
    <property type="entry name" value="Aldolase class I"/>
    <property type="match status" value="1"/>
</dbReference>
<dbReference type="InterPro" id="IPR002915">
    <property type="entry name" value="DeoC/FbaB/LacD_aldolase"/>
</dbReference>
<dbReference type="InterPro" id="IPR013785">
    <property type="entry name" value="Aldolase_TIM"/>
</dbReference>
<dbReference type="RefSeq" id="WP_114068555.1">
    <property type="nucleotide sequence ID" value="NZ_CP030850.1"/>
</dbReference>
<dbReference type="GO" id="GO:0009264">
    <property type="term" value="P:deoxyribonucleotide catabolic process"/>
    <property type="evidence" value="ECO:0007669"/>
    <property type="project" value="InterPro"/>
</dbReference>
<keyword evidence="4" id="KW-1185">Reference proteome</keyword>
<proteinExistence type="predicted"/>
<keyword evidence="1" id="KW-0963">Cytoplasm</keyword>
<dbReference type="PANTHER" id="PTHR10889:SF1">
    <property type="entry name" value="DEOXYRIBOSE-PHOSPHATE ALDOLASE"/>
    <property type="match status" value="1"/>
</dbReference>
<evidence type="ECO:0000256" key="2">
    <source>
        <dbReference type="ARBA" id="ARBA00023270"/>
    </source>
</evidence>